<proteinExistence type="predicted"/>
<organism evidence="3 4">
    <name type="scientific">Cohnella cellulosilytica</name>
    <dbReference type="NCBI Taxonomy" id="986710"/>
    <lineage>
        <taxon>Bacteria</taxon>
        <taxon>Bacillati</taxon>
        <taxon>Bacillota</taxon>
        <taxon>Bacilli</taxon>
        <taxon>Bacillales</taxon>
        <taxon>Paenibacillaceae</taxon>
        <taxon>Cohnella</taxon>
    </lineage>
</organism>
<dbReference type="Proteomes" id="UP001596378">
    <property type="component" value="Unassembled WGS sequence"/>
</dbReference>
<sequence length="503" mass="55115">MRILTGTLMHETNTFNERPTTLEDFHPLIGQELFEHAFWRGNAESTGGIVETLQVEGAEVIPSVHAVAMVSGTVVDEAYEEIKRGVLAAVRAAGPLDGICFCLHGSMCAKSVLDPEGDLMSAIREEVGPRLPIVCTLDMHAKATDLLLASVNAFTVFRTAPHTDRYDCGERAAELLLRIIRRKLEVVTVAARLPLLLCGENSMTTVQPMRDLIAEVYETGREKHVLNAEYALGFPWADTPHHSVSALVCGEAAELEALTDTALRMAGRLWEKREQFRFSEETYSLDEAIDVALREAEGPVVVSDTGDNPTAGASSDLTGMLERLLQRGVDRALVAVIADPASFAACREAGSGATLELALGRRRPDSVEPFAARVEVRSVHSGLDASGHSKERCDAAVVRIGGVDVIVAERRIAVYDPAYLAQLGLRPGDYRLIAVKSGYLSPGYRAMGTRSLFALTPGQTAIELDKLRYERLTSPIYPQQLDTVWNRDEERERMLGMFKGRRK</sequence>
<dbReference type="Pfam" id="PF07171">
    <property type="entry name" value="MlrC_C"/>
    <property type="match status" value="1"/>
</dbReference>
<comment type="caution">
    <text evidence="3">The sequence shown here is derived from an EMBL/GenBank/DDBJ whole genome shotgun (WGS) entry which is preliminary data.</text>
</comment>
<dbReference type="InterPro" id="IPR009197">
    <property type="entry name" value="MlrC"/>
</dbReference>
<gene>
    <name evidence="3" type="ORF">ACFQMJ_23800</name>
</gene>
<reference evidence="4" key="1">
    <citation type="journal article" date="2019" name="Int. J. Syst. Evol. Microbiol.">
        <title>The Global Catalogue of Microorganisms (GCM) 10K type strain sequencing project: providing services to taxonomists for standard genome sequencing and annotation.</title>
        <authorList>
            <consortium name="The Broad Institute Genomics Platform"/>
            <consortium name="The Broad Institute Genome Sequencing Center for Infectious Disease"/>
            <person name="Wu L."/>
            <person name="Ma J."/>
        </authorList>
    </citation>
    <scope>NUCLEOTIDE SEQUENCE [LARGE SCALE GENOMIC DNA]</scope>
    <source>
        <strain evidence="4">KCTC 12907</strain>
    </source>
</reference>
<evidence type="ECO:0000259" key="1">
    <source>
        <dbReference type="Pfam" id="PF07171"/>
    </source>
</evidence>
<evidence type="ECO:0000313" key="3">
    <source>
        <dbReference type="EMBL" id="MFC7151573.1"/>
    </source>
</evidence>
<evidence type="ECO:0000259" key="2">
    <source>
        <dbReference type="Pfam" id="PF07364"/>
    </source>
</evidence>
<dbReference type="PIRSF" id="PIRSF012702">
    <property type="entry name" value="UCP012702"/>
    <property type="match status" value="1"/>
</dbReference>
<dbReference type="Pfam" id="PF07364">
    <property type="entry name" value="DUF1485"/>
    <property type="match status" value="1"/>
</dbReference>
<protein>
    <submittedName>
        <fullName evidence="3">M81 family metallopeptidase</fullName>
    </submittedName>
</protein>
<evidence type="ECO:0000313" key="4">
    <source>
        <dbReference type="Proteomes" id="UP001596378"/>
    </source>
</evidence>
<name>A0ABW2FID7_9BACL</name>
<feature type="domain" description="Microcystin LR degradation protein MlrC C-terminal" evidence="1">
    <location>
        <begin position="302"/>
        <end position="471"/>
    </location>
</feature>
<dbReference type="EMBL" id="JBHTAI010000017">
    <property type="protein sequence ID" value="MFC7151573.1"/>
    <property type="molecule type" value="Genomic_DNA"/>
</dbReference>
<dbReference type="RefSeq" id="WP_378050813.1">
    <property type="nucleotide sequence ID" value="NZ_JBHMDN010000029.1"/>
</dbReference>
<dbReference type="InterPro" id="IPR010799">
    <property type="entry name" value="MlrC_C"/>
</dbReference>
<feature type="domain" description="Microcystin LR degradation protein MlrC N-terminal" evidence="2">
    <location>
        <begin position="2"/>
        <end position="292"/>
    </location>
</feature>
<dbReference type="InterPro" id="IPR015995">
    <property type="entry name" value="MlrC_N"/>
</dbReference>
<keyword evidence="4" id="KW-1185">Reference proteome</keyword>
<accession>A0ABW2FID7</accession>